<feature type="region of interest" description="Disordered" evidence="1">
    <location>
        <begin position="78"/>
        <end position="140"/>
    </location>
</feature>
<dbReference type="AlphaFoldDB" id="A0A226CYS6"/>
<keyword evidence="4" id="KW-1185">Reference proteome</keyword>
<evidence type="ECO:0000256" key="2">
    <source>
        <dbReference type="SAM" id="Phobius"/>
    </source>
</evidence>
<evidence type="ECO:0000313" key="3">
    <source>
        <dbReference type="EMBL" id="OXA38113.1"/>
    </source>
</evidence>
<keyword evidence="2" id="KW-0472">Membrane</keyword>
<keyword evidence="2" id="KW-0812">Transmembrane</keyword>
<evidence type="ECO:0000256" key="1">
    <source>
        <dbReference type="SAM" id="MobiDB-lite"/>
    </source>
</evidence>
<organism evidence="3 4">
    <name type="scientific">Folsomia candida</name>
    <name type="common">Springtail</name>
    <dbReference type="NCBI Taxonomy" id="158441"/>
    <lineage>
        <taxon>Eukaryota</taxon>
        <taxon>Metazoa</taxon>
        <taxon>Ecdysozoa</taxon>
        <taxon>Arthropoda</taxon>
        <taxon>Hexapoda</taxon>
        <taxon>Collembola</taxon>
        <taxon>Entomobryomorpha</taxon>
        <taxon>Isotomoidea</taxon>
        <taxon>Isotomidae</taxon>
        <taxon>Proisotominae</taxon>
        <taxon>Folsomia</taxon>
    </lineage>
</organism>
<evidence type="ECO:0000313" key="4">
    <source>
        <dbReference type="Proteomes" id="UP000198287"/>
    </source>
</evidence>
<feature type="transmembrane region" description="Helical" evidence="2">
    <location>
        <begin position="173"/>
        <end position="195"/>
    </location>
</feature>
<feature type="region of interest" description="Disordered" evidence="1">
    <location>
        <begin position="30"/>
        <end position="56"/>
    </location>
</feature>
<dbReference type="Proteomes" id="UP000198287">
    <property type="component" value="Unassembled WGS sequence"/>
</dbReference>
<keyword evidence="2" id="KW-1133">Transmembrane helix</keyword>
<feature type="compositionally biased region" description="Pro residues" evidence="1">
    <location>
        <begin position="113"/>
        <end position="122"/>
    </location>
</feature>
<gene>
    <name evidence="3" type="ORF">Fcan01_27110</name>
</gene>
<comment type="caution">
    <text evidence="3">The sequence shown here is derived from an EMBL/GenBank/DDBJ whole genome shotgun (WGS) entry which is preliminary data.</text>
</comment>
<feature type="compositionally biased region" description="Polar residues" evidence="1">
    <location>
        <begin position="44"/>
        <end position="56"/>
    </location>
</feature>
<sequence>MREGDDDEDENDNQKSPDLCLVFNKNLISPHPRHVDSGGGGGSHQSPCNSRGQRSYWSEKGPAGGWLTLCQHHLHPDTHPYRDHSRHVTTTTTTPVSKALTSSKLAHTRGKRPPPPSQPPPHTHCHPTIQPTSMPIRPLSVPPASLDDPALLAQGVRSAVQHKAAPHPPTRDGFLLVYFLLLLLLLPPSAALGIYPVTPSIHMAVVRAVGDDTWKRGGWVGELVGWLVGLHDAIDFCYFVGSSLVTYGLDLHARSSPCTTLPTTCKEEVRKGRMSRPARAHLSSSPCSYVVSNTRTAKAPVTLLPQTSIHPSIPALKEPGSKYYHHYYDERESANKVSAYCARDGMDAERGAAMNVFQRLWGLSGPHQKFRLVEIQPG</sequence>
<feature type="compositionally biased region" description="Polar residues" evidence="1">
    <location>
        <begin position="95"/>
        <end position="105"/>
    </location>
</feature>
<proteinExistence type="predicted"/>
<accession>A0A226CYS6</accession>
<protein>
    <submittedName>
        <fullName evidence="3">Uncharacterized protein</fullName>
    </submittedName>
</protein>
<name>A0A226CYS6_FOLCA</name>
<dbReference type="EMBL" id="LNIX01000048">
    <property type="protein sequence ID" value="OXA38113.1"/>
    <property type="molecule type" value="Genomic_DNA"/>
</dbReference>
<reference evidence="3 4" key="1">
    <citation type="submission" date="2015-12" db="EMBL/GenBank/DDBJ databases">
        <title>The genome of Folsomia candida.</title>
        <authorList>
            <person name="Faddeeva A."/>
            <person name="Derks M.F."/>
            <person name="Anvar Y."/>
            <person name="Smit S."/>
            <person name="Van Straalen N."/>
            <person name="Roelofs D."/>
        </authorList>
    </citation>
    <scope>NUCLEOTIDE SEQUENCE [LARGE SCALE GENOMIC DNA]</scope>
    <source>
        <strain evidence="3 4">VU population</strain>
        <tissue evidence="3">Whole body</tissue>
    </source>
</reference>